<sequence>MTRETGAKPTLAHIAELAGVSVPTVSKVLNGHRDVSASTREHVERIVLEEGYQRPPKATPKPRRTRAALLDLVINELDSSWATEILSGTEEVAREHGMHLVLTAVHTAPTPDKGWLESLTTRGTRGVILVLSDLNARQRTELNRLNVPFVIVDAVGRQDPTAHSVGATNWHGGYAAVQHLVSLGHQRIGVIGGPKQMMCTKARVAGYRDALDVAGLPYDPRLVRYGDFRHEQGYLHTKALLELPTPPTGIFAGSDLQALGAYQALHERRLRVPDDVSVVGFDDLPFAPWTAPPLTTVRQPLRDMGALATRMLISLIKGEKLAAHRAELATNLVVRGSTAPARRS</sequence>
<dbReference type="RefSeq" id="WP_380721193.1">
    <property type="nucleotide sequence ID" value="NZ_JBHTLK010000020.1"/>
</dbReference>
<evidence type="ECO:0000256" key="1">
    <source>
        <dbReference type="ARBA" id="ARBA00023015"/>
    </source>
</evidence>
<dbReference type="InterPro" id="IPR010982">
    <property type="entry name" value="Lambda_DNA-bd_dom_sf"/>
</dbReference>
<dbReference type="CDD" id="cd06296">
    <property type="entry name" value="PBP1_CatR-like"/>
    <property type="match status" value="1"/>
</dbReference>
<proteinExistence type="predicted"/>
<keyword evidence="3" id="KW-0804">Transcription</keyword>
<protein>
    <submittedName>
        <fullName evidence="5">LacI family DNA-binding transcriptional regulator</fullName>
    </submittedName>
</protein>
<dbReference type="PANTHER" id="PTHR30146:SF153">
    <property type="entry name" value="LACTOSE OPERON REPRESSOR"/>
    <property type="match status" value="1"/>
</dbReference>
<dbReference type="SMART" id="SM00354">
    <property type="entry name" value="HTH_LACI"/>
    <property type="match status" value="1"/>
</dbReference>
<dbReference type="Proteomes" id="UP001597168">
    <property type="component" value="Unassembled WGS sequence"/>
</dbReference>
<evidence type="ECO:0000256" key="2">
    <source>
        <dbReference type="ARBA" id="ARBA00023125"/>
    </source>
</evidence>
<dbReference type="PANTHER" id="PTHR30146">
    <property type="entry name" value="LACI-RELATED TRANSCRIPTIONAL REPRESSOR"/>
    <property type="match status" value="1"/>
</dbReference>
<dbReference type="GO" id="GO:0003677">
    <property type="term" value="F:DNA binding"/>
    <property type="evidence" value="ECO:0007669"/>
    <property type="project" value="UniProtKB-KW"/>
</dbReference>
<name>A0ABW3QQH1_9PSEU</name>
<organism evidence="5 6">
    <name type="scientific">Saccharothrix hoggarensis</name>
    <dbReference type="NCBI Taxonomy" id="913853"/>
    <lineage>
        <taxon>Bacteria</taxon>
        <taxon>Bacillati</taxon>
        <taxon>Actinomycetota</taxon>
        <taxon>Actinomycetes</taxon>
        <taxon>Pseudonocardiales</taxon>
        <taxon>Pseudonocardiaceae</taxon>
        <taxon>Saccharothrix</taxon>
    </lineage>
</organism>
<keyword evidence="2 5" id="KW-0238">DNA-binding</keyword>
<dbReference type="InterPro" id="IPR046335">
    <property type="entry name" value="LacI/GalR-like_sensor"/>
</dbReference>
<dbReference type="Pfam" id="PF13377">
    <property type="entry name" value="Peripla_BP_3"/>
    <property type="match status" value="1"/>
</dbReference>
<evidence type="ECO:0000256" key="3">
    <source>
        <dbReference type="ARBA" id="ARBA00023163"/>
    </source>
</evidence>
<dbReference type="InterPro" id="IPR000843">
    <property type="entry name" value="HTH_LacI"/>
</dbReference>
<dbReference type="CDD" id="cd01392">
    <property type="entry name" value="HTH_LacI"/>
    <property type="match status" value="1"/>
</dbReference>
<dbReference type="EMBL" id="JBHTLK010000020">
    <property type="protein sequence ID" value="MFD1146810.1"/>
    <property type="molecule type" value="Genomic_DNA"/>
</dbReference>
<keyword evidence="1" id="KW-0805">Transcription regulation</keyword>
<reference evidence="6" key="1">
    <citation type="journal article" date="2019" name="Int. J. Syst. Evol. Microbiol.">
        <title>The Global Catalogue of Microorganisms (GCM) 10K type strain sequencing project: providing services to taxonomists for standard genome sequencing and annotation.</title>
        <authorList>
            <consortium name="The Broad Institute Genomics Platform"/>
            <consortium name="The Broad Institute Genome Sequencing Center for Infectious Disease"/>
            <person name="Wu L."/>
            <person name="Ma J."/>
        </authorList>
    </citation>
    <scope>NUCLEOTIDE SEQUENCE [LARGE SCALE GENOMIC DNA]</scope>
    <source>
        <strain evidence="6">CCUG 60214</strain>
    </source>
</reference>
<accession>A0ABW3QQH1</accession>
<keyword evidence="6" id="KW-1185">Reference proteome</keyword>
<evidence type="ECO:0000313" key="5">
    <source>
        <dbReference type="EMBL" id="MFD1146810.1"/>
    </source>
</evidence>
<feature type="domain" description="HTH lacI-type" evidence="4">
    <location>
        <begin position="9"/>
        <end position="65"/>
    </location>
</feature>
<dbReference type="SUPFAM" id="SSF53822">
    <property type="entry name" value="Periplasmic binding protein-like I"/>
    <property type="match status" value="1"/>
</dbReference>
<dbReference type="Gene3D" id="3.40.50.2300">
    <property type="match status" value="2"/>
</dbReference>
<dbReference type="PROSITE" id="PS50932">
    <property type="entry name" value="HTH_LACI_2"/>
    <property type="match status" value="1"/>
</dbReference>
<dbReference type="SUPFAM" id="SSF47413">
    <property type="entry name" value="lambda repressor-like DNA-binding domains"/>
    <property type="match status" value="1"/>
</dbReference>
<dbReference type="Pfam" id="PF00356">
    <property type="entry name" value="LacI"/>
    <property type="match status" value="1"/>
</dbReference>
<dbReference type="Gene3D" id="1.10.260.40">
    <property type="entry name" value="lambda repressor-like DNA-binding domains"/>
    <property type="match status" value="1"/>
</dbReference>
<dbReference type="InterPro" id="IPR028082">
    <property type="entry name" value="Peripla_BP_I"/>
</dbReference>
<evidence type="ECO:0000259" key="4">
    <source>
        <dbReference type="PROSITE" id="PS50932"/>
    </source>
</evidence>
<evidence type="ECO:0000313" key="6">
    <source>
        <dbReference type="Proteomes" id="UP001597168"/>
    </source>
</evidence>
<gene>
    <name evidence="5" type="ORF">ACFQ3T_06725</name>
</gene>
<comment type="caution">
    <text evidence="5">The sequence shown here is derived from an EMBL/GenBank/DDBJ whole genome shotgun (WGS) entry which is preliminary data.</text>
</comment>